<dbReference type="InterPro" id="IPR016181">
    <property type="entry name" value="Acyl_CoA_acyltransferase"/>
</dbReference>
<dbReference type="CDD" id="cd04301">
    <property type="entry name" value="NAT_SF"/>
    <property type="match status" value="1"/>
</dbReference>
<accession>A0A150R333</accession>
<dbReference type="Gene3D" id="3.40.630.30">
    <property type="match status" value="1"/>
</dbReference>
<dbReference type="AlphaFoldDB" id="A0A150R333"/>
<dbReference type="Proteomes" id="UP000075635">
    <property type="component" value="Unassembled WGS sequence"/>
</dbReference>
<comment type="caution">
    <text evidence="1">The sequence shown here is derived from an EMBL/GenBank/DDBJ whole genome shotgun (WGS) entry which is preliminary data.</text>
</comment>
<name>A0A150R333_SORCE</name>
<organism evidence="1 2">
    <name type="scientific">Sorangium cellulosum</name>
    <name type="common">Polyangium cellulosum</name>
    <dbReference type="NCBI Taxonomy" id="56"/>
    <lineage>
        <taxon>Bacteria</taxon>
        <taxon>Pseudomonadati</taxon>
        <taxon>Myxococcota</taxon>
        <taxon>Polyangia</taxon>
        <taxon>Polyangiales</taxon>
        <taxon>Polyangiaceae</taxon>
        <taxon>Sorangium</taxon>
    </lineage>
</organism>
<sequence length="113" mass="12160">MMASRRSWSEPGLRVQLMALMDAVFPGLVQAIDRARALGAAWEDVTVLFVASAGDGPVGQVSVMRFAMVLDGTPTDVGCLHAVCTHPAYRRRGHCRTSSWTGTTPWAARARCG</sequence>
<protein>
    <recommendedName>
        <fullName evidence="3">N-acetyltransferase domain-containing protein</fullName>
    </recommendedName>
</protein>
<proteinExistence type="predicted"/>
<evidence type="ECO:0008006" key="3">
    <source>
        <dbReference type="Google" id="ProtNLM"/>
    </source>
</evidence>
<evidence type="ECO:0000313" key="1">
    <source>
        <dbReference type="EMBL" id="KYF74635.1"/>
    </source>
</evidence>
<dbReference type="Pfam" id="PF13527">
    <property type="entry name" value="Acetyltransf_9"/>
    <property type="match status" value="1"/>
</dbReference>
<evidence type="ECO:0000313" key="2">
    <source>
        <dbReference type="Proteomes" id="UP000075635"/>
    </source>
</evidence>
<reference evidence="1 2" key="1">
    <citation type="submission" date="2014-02" db="EMBL/GenBank/DDBJ databases">
        <title>The small core and large imbalanced accessory genome model reveals a collaborative survival strategy of Sorangium cellulosum strains in nature.</title>
        <authorList>
            <person name="Han K."/>
            <person name="Peng R."/>
            <person name="Blom J."/>
            <person name="Li Y.-Z."/>
        </authorList>
    </citation>
    <scope>NUCLEOTIDE SEQUENCE [LARGE SCALE GENOMIC DNA]</scope>
    <source>
        <strain evidence="1 2">So0011-07</strain>
    </source>
</reference>
<dbReference type="SUPFAM" id="SSF55729">
    <property type="entry name" value="Acyl-CoA N-acyltransferases (Nat)"/>
    <property type="match status" value="1"/>
</dbReference>
<gene>
    <name evidence="1" type="ORF">BE17_04090</name>
</gene>
<dbReference type="EMBL" id="JEMB01003241">
    <property type="protein sequence ID" value="KYF74635.1"/>
    <property type="molecule type" value="Genomic_DNA"/>
</dbReference>